<dbReference type="GeneID" id="3562475"/>
<reference evidence="12" key="1">
    <citation type="journal article" date="2005" name="DNA Res.">
        <title>The complete plastid genome sequence of the haptophyte Emiliania huxleyi: a comparison to other plastid genomes.</title>
        <authorList>
            <person name="Sanchez-Puerta M.V."/>
            <person name="Bachvaroff T.R."/>
            <person name="Delwiche C.F."/>
        </authorList>
    </citation>
    <scope>NUCLEOTIDE SEQUENCE</scope>
    <source>
        <strain evidence="12">CCMP 373</strain>
    </source>
</reference>
<name>Q4G375_EMIHU</name>
<dbReference type="SMART" id="SM00091">
    <property type="entry name" value="PAS"/>
    <property type="match status" value="1"/>
</dbReference>
<proteinExistence type="predicted"/>
<dbReference type="SUPFAM" id="SSF47384">
    <property type="entry name" value="Homodimeric domain of signal transducing histidine kinase"/>
    <property type="match status" value="1"/>
</dbReference>
<evidence type="ECO:0000256" key="8">
    <source>
        <dbReference type="ARBA" id="ARBA00069102"/>
    </source>
</evidence>
<evidence type="ECO:0000313" key="12">
    <source>
        <dbReference type="EMBL" id="AAX13891.1"/>
    </source>
</evidence>
<comment type="catalytic activity">
    <reaction evidence="1">
        <text>ATP + protein L-histidine = ADP + protein N-phospho-L-histidine.</text>
        <dbReference type="EC" id="2.7.13.3"/>
    </reaction>
</comment>
<dbReference type="GO" id="GO:0030295">
    <property type="term" value="F:protein kinase activator activity"/>
    <property type="evidence" value="ECO:0007669"/>
    <property type="project" value="TreeGrafter"/>
</dbReference>
<evidence type="ECO:0000256" key="5">
    <source>
        <dbReference type="ARBA" id="ARBA00022777"/>
    </source>
</evidence>
<dbReference type="InterPro" id="IPR013767">
    <property type="entry name" value="PAS_fold"/>
</dbReference>
<evidence type="ECO:0000256" key="9">
    <source>
        <dbReference type="SAM" id="Phobius"/>
    </source>
</evidence>
<dbReference type="RefSeq" id="YP_277392.1">
    <property type="nucleotide sequence ID" value="NC_007288.1"/>
</dbReference>
<keyword evidence="5 12" id="KW-0418">Kinase</keyword>
<keyword evidence="9" id="KW-1133">Transmembrane helix</keyword>
<evidence type="ECO:0000256" key="6">
    <source>
        <dbReference type="ARBA" id="ARBA00023012"/>
    </source>
</evidence>
<reference evidence="13" key="2">
    <citation type="journal article" date="2012" name="J. Eukaryot. Microbiol.">
        <title>Twenty-Fold Difference in Evolutionary Rates between the Mitochondrial and Plastid Genomes of Species with Secondary Red Plastids.</title>
        <authorList>
            <person name="Smith D.R."/>
            <person name="Keeling P.J."/>
        </authorList>
    </citation>
    <scope>NUCLEOTIDE SEQUENCE</scope>
</reference>
<evidence type="ECO:0000256" key="2">
    <source>
        <dbReference type="ARBA" id="ARBA00012438"/>
    </source>
</evidence>
<dbReference type="Gene3D" id="3.30.450.20">
    <property type="entry name" value="PAS domain"/>
    <property type="match status" value="1"/>
</dbReference>
<dbReference type="InterPro" id="IPR050351">
    <property type="entry name" value="BphY/WalK/GraS-like"/>
</dbReference>
<feature type="transmembrane region" description="Helical" evidence="9">
    <location>
        <begin position="25"/>
        <end position="48"/>
    </location>
</feature>
<organism evidence="12">
    <name type="scientific">Emiliania huxleyi</name>
    <name type="common">Coccolithophore</name>
    <name type="synonym">Pontosphaera huxleyi</name>
    <dbReference type="NCBI Taxonomy" id="2903"/>
    <lineage>
        <taxon>Eukaryota</taxon>
        <taxon>Haptista</taxon>
        <taxon>Haptophyta</taxon>
        <taxon>Prymnesiophyceae</taxon>
        <taxon>Isochrysidales</taxon>
        <taxon>Noelaerhabdaceae</taxon>
        <taxon>Emiliania</taxon>
    </lineage>
</organism>
<feature type="domain" description="Histidine kinase" evidence="10">
    <location>
        <begin position="393"/>
        <end position="612"/>
    </location>
</feature>
<evidence type="ECO:0000256" key="1">
    <source>
        <dbReference type="ARBA" id="ARBA00000085"/>
    </source>
</evidence>
<dbReference type="CDD" id="cd00130">
    <property type="entry name" value="PAS"/>
    <property type="match status" value="1"/>
</dbReference>
<dbReference type="GO" id="GO:0000155">
    <property type="term" value="F:phosphorelay sensor kinase activity"/>
    <property type="evidence" value="ECO:0007669"/>
    <property type="project" value="InterPro"/>
</dbReference>
<dbReference type="SMART" id="SM00304">
    <property type="entry name" value="HAMP"/>
    <property type="match status" value="1"/>
</dbReference>
<evidence type="ECO:0000256" key="4">
    <source>
        <dbReference type="ARBA" id="ARBA00022679"/>
    </source>
</evidence>
<dbReference type="FunFam" id="1.10.287.130:FF:000001">
    <property type="entry name" value="Two-component sensor histidine kinase"/>
    <property type="match status" value="1"/>
</dbReference>
<dbReference type="SUPFAM" id="SSF158472">
    <property type="entry name" value="HAMP domain-like"/>
    <property type="match status" value="1"/>
</dbReference>
<gene>
    <name evidence="12" type="primary">dfr</name>
</gene>
<evidence type="ECO:0000259" key="10">
    <source>
        <dbReference type="PROSITE" id="PS50109"/>
    </source>
</evidence>
<dbReference type="GO" id="GO:0016020">
    <property type="term" value="C:membrane"/>
    <property type="evidence" value="ECO:0007669"/>
    <property type="project" value="UniProtKB-SubCell"/>
</dbReference>
<dbReference type="PROSITE" id="PS50885">
    <property type="entry name" value="HAMP"/>
    <property type="match status" value="1"/>
</dbReference>
<evidence type="ECO:0000256" key="7">
    <source>
        <dbReference type="ARBA" id="ARBA00023136"/>
    </source>
</evidence>
<dbReference type="GO" id="GO:0006355">
    <property type="term" value="P:regulation of DNA-templated transcription"/>
    <property type="evidence" value="ECO:0007669"/>
    <property type="project" value="InterPro"/>
</dbReference>
<dbReference type="Pfam" id="PF00989">
    <property type="entry name" value="PAS"/>
    <property type="match status" value="1"/>
</dbReference>
<dbReference type="InterPro" id="IPR003660">
    <property type="entry name" value="HAMP_dom"/>
</dbReference>
<keyword evidence="9" id="KW-0812">Transmembrane</keyword>
<accession>Q4G375</accession>
<dbReference type="PANTHER" id="PTHR42878:SF12">
    <property type="entry name" value="SENSOR HISTIDINE KINASE YCBM"/>
    <property type="match status" value="1"/>
</dbReference>
<keyword evidence="4" id="KW-0808">Transferase</keyword>
<geneLocation type="plastid" evidence="12"/>
<dbReference type="EC" id="2.7.13.3" evidence="2"/>
<dbReference type="Pfam" id="PF00512">
    <property type="entry name" value="HisKA"/>
    <property type="match status" value="1"/>
</dbReference>
<protein>
    <recommendedName>
        <fullName evidence="8">Uncharacterized sensor-like histidine kinase ycf26</fullName>
        <ecNumber evidence="2">2.7.13.3</ecNumber>
    </recommendedName>
</protein>
<dbReference type="SUPFAM" id="SSF55785">
    <property type="entry name" value="PYP-like sensor domain (PAS domain)"/>
    <property type="match status" value="1"/>
</dbReference>
<dbReference type="GO" id="GO:0007234">
    <property type="term" value="P:osmosensory signaling via phosphorelay pathway"/>
    <property type="evidence" value="ECO:0007669"/>
    <property type="project" value="TreeGrafter"/>
</dbReference>
<evidence type="ECO:0000313" key="13">
    <source>
        <dbReference type="EMBL" id="AEI29551.1"/>
    </source>
</evidence>
<dbReference type="CDD" id="cd06225">
    <property type="entry name" value="HAMP"/>
    <property type="match status" value="1"/>
</dbReference>
<dbReference type="InterPro" id="IPR036097">
    <property type="entry name" value="HisK_dim/P_sf"/>
</dbReference>
<evidence type="ECO:0000256" key="3">
    <source>
        <dbReference type="ARBA" id="ARBA00022553"/>
    </source>
</evidence>
<keyword evidence="7 9" id="KW-0472">Membrane</keyword>
<dbReference type="SUPFAM" id="SSF55874">
    <property type="entry name" value="ATPase domain of HSP90 chaperone/DNA topoisomerase II/histidine kinase"/>
    <property type="match status" value="1"/>
</dbReference>
<dbReference type="PANTHER" id="PTHR42878">
    <property type="entry name" value="TWO-COMPONENT HISTIDINE KINASE"/>
    <property type="match status" value="1"/>
</dbReference>
<dbReference type="CDD" id="cd00082">
    <property type="entry name" value="HisKA"/>
    <property type="match status" value="1"/>
</dbReference>
<dbReference type="PROSITE" id="PS50109">
    <property type="entry name" value="HIS_KIN"/>
    <property type="match status" value="1"/>
</dbReference>
<dbReference type="AlphaFoldDB" id="Q4G375"/>
<keyword evidence="6" id="KW-0902">Two-component regulatory system</keyword>
<dbReference type="InterPro" id="IPR004358">
    <property type="entry name" value="Sig_transdc_His_kin-like_C"/>
</dbReference>
<dbReference type="Pfam" id="PF02518">
    <property type="entry name" value="HATPase_c"/>
    <property type="match status" value="1"/>
</dbReference>
<dbReference type="EMBL" id="AY741371">
    <property type="protein sequence ID" value="AAX13891.1"/>
    <property type="molecule type" value="Genomic_DNA"/>
</dbReference>
<dbReference type="InterPro" id="IPR036890">
    <property type="entry name" value="HATPase_C_sf"/>
</dbReference>
<dbReference type="SMART" id="SM00387">
    <property type="entry name" value="HATPase_c"/>
    <property type="match status" value="1"/>
</dbReference>
<dbReference type="Pfam" id="PF00672">
    <property type="entry name" value="HAMP"/>
    <property type="match status" value="1"/>
</dbReference>
<feature type="transmembrane region" description="Helical" evidence="9">
    <location>
        <begin position="176"/>
        <end position="197"/>
    </location>
</feature>
<dbReference type="Gene3D" id="3.30.565.10">
    <property type="entry name" value="Histidine kinase-like ATPase, C-terminal domain"/>
    <property type="match status" value="1"/>
</dbReference>
<keyword evidence="12" id="KW-0150">Chloroplast</keyword>
<dbReference type="InterPro" id="IPR003661">
    <property type="entry name" value="HisK_dim/P_dom"/>
</dbReference>
<dbReference type="InterPro" id="IPR000014">
    <property type="entry name" value="PAS"/>
</dbReference>
<keyword evidence="3" id="KW-0597">Phosphoprotein</keyword>
<evidence type="ECO:0000259" key="11">
    <source>
        <dbReference type="PROSITE" id="PS50885"/>
    </source>
</evidence>
<dbReference type="SMART" id="SM00388">
    <property type="entry name" value="HisKA"/>
    <property type="match status" value="1"/>
</dbReference>
<dbReference type="EMBL" id="JN022705">
    <property type="protein sequence ID" value="AEI29551.1"/>
    <property type="molecule type" value="Genomic_DNA"/>
</dbReference>
<dbReference type="InterPro" id="IPR035965">
    <property type="entry name" value="PAS-like_dom_sf"/>
</dbReference>
<feature type="domain" description="HAMP" evidence="11">
    <location>
        <begin position="197"/>
        <end position="249"/>
    </location>
</feature>
<sequence>MILNLKYFLGYLNKLWLNFRLQTKLILASTFFISIGISGLAFWSANLIQQETLFNKIRLANDVTVLLGANLISLTSENDYKGILPLCERFYKNSPNIKYIIFFDSKNKQTYGVPFTYSELTSKFLLQTKGESPYSDPIKVNTSLLLRSKGNEVGTVIVGINSSQNLITNSKLVRTLLVIIVLIFWLTLILGAMINAITITGPLSELRKGIRRVADGNFSHKINLVFNGELGDLILQFNDMGKKLQKYEEKNIDQLLSEKIKLESLVGTITEGALLLDSSLKLVLVNDAAIKIFSWEKKKNLIGSKLWEHLPRPLQKRMFESLEKMIRTSSNQVFYSALQTTPDNNKPKFFRILLKLVYESQELISRPKGIAITIQDCTKELELNQARNRFMSNISHELRTPLFSIRSFIDTTQEYSYTLTTQQKYQFLETVSLESNRLTRLVNNILNLSRLDYIKLNSFEPVDLNDVITKAATNFYLFAGEKKIIFTTNAKPNLALVQGNVDLITQVLVNLIGNSLKFTYPQGEILLRAYPLRKSLGNKIRIEISDTGIGISPIFRKIIFNRFSREENEVHNLTGTGLGLAIVESILKEHNSRIYVLTKQHVGSIFWFDLNV</sequence>
<dbReference type="InterPro" id="IPR003594">
    <property type="entry name" value="HATPase_dom"/>
</dbReference>
<dbReference type="PRINTS" id="PR00344">
    <property type="entry name" value="BCTRLSENSOR"/>
</dbReference>
<keyword evidence="13" id="KW-0934">Plastid</keyword>
<dbReference type="Gene3D" id="6.10.340.10">
    <property type="match status" value="1"/>
</dbReference>
<dbReference type="Gene3D" id="1.10.287.130">
    <property type="match status" value="1"/>
</dbReference>
<dbReference type="GO" id="GO:0000156">
    <property type="term" value="F:phosphorelay response regulator activity"/>
    <property type="evidence" value="ECO:0007669"/>
    <property type="project" value="TreeGrafter"/>
</dbReference>
<dbReference type="InterPro" id="IPR005467">
    <property type="entry name" value="His_kinase_dom"/>
</dbReference>